<reference evidence="2" key="1">
    <citation type="submission" date="2018-11" db="EMBL/GenBank/DDBJ databases">
        <authorList>
            <person name="Alioto T."/>
            <person name="Alioto T."/>
        </authorList>
    </citation>
    <scope>NUCLEOTIDE SEQUENCE</scope>
</reference>
<feature type="compositionally biased region" description="Low complexity" evidence="1">
    <location>
        <begin position="136"/>
        <end position="148"/>
    </location>
</feature>
<dbReference type="EMBL" id="UYJE01007160">
    <property type="protein sequence ID" value="VDI52190.1"/>
    <property type="molecule type" value="Genomic_DNA"/>
</dbReference>
<feature type="region of interest" description="Disordered" evidence="1">
    <location>
        <begin position="602"/>
        <end position="641"/>
    </location>
</feature>
<keyword evidence="3" id="KW-1185">Reference proteome</keyword>
<organism evidence="2 3">
    <name type="scientific">Mytilus galloprovincialis</name>
    <name type="common">Mediterranean mussel</name>
    <dbReference type="NCBI Taxonomy" id="29158"/>
    <lineage>
        <taxon>Eukaryota</taxon>
        <taxon>Metazoa</taxon>
        <taxon>Spiralia</taxon>
        <taxon>Lophotrochozoa</taxon>
        <taxon>Mollusca</taxon>
        <taxon>Bivalvia</taxon>
        <taxon>Autobranchia</taxon>
        <taxon>Pteriomorphia</taxon>
        <taxon>Mytilida</taxon>
        <taxon>Mytiloidea</taxon>
        <taxon>Mytilidae</taxon>
        <taxon>Mytilinae</taxon>
        <taxon>Mytilus</taxon>
    </lineage>
</organism>
<feature type="compositionally biased region" description="Polar residues" evidence="1">
    <location>
        <begin position="563"/>
        <end position="572"/>
    </location>
</feature>
<evidence type="ECO:0000256" key="1">
    <source>
        <dbReference type="SAM" id="MobiDB-lite"/>
    </source>
</evidence>
<feature type="region of interest" description="Disordered" evidence="1">
    <location>
        <begin position="498"/>
        <end position="583"/>
    </location>
</feature>
<feature type="compositionally biased region" description="Polar residues" evidence="1">
    <location>
        <begin position="167"/>
        <end position="184"/>
    </location>
</feature>
<feature type="compositionally biased region" description="Basic and acidic residues" evidence="1">
    <location>
        <begin position="204"/>
        <end position="216"/>
    </location>
</feature>
<proteinExistence type="predicted"/>
<accession>A0A8B6FLV4</accession>
<feature type="compositionally biased region" description="Polar residues" evidence="1">
    <location>
        <begin position="516"/>
        <end position="541"/>
    </location>
</feature>
<sequence>MRGGVKSPTEDLRLDFVVKSEINEDTLNLPDIQKKHPRLYKTKRRDHDMADLDDPHIVELMRKGTIPPSLSLRAPPTHIGTTHHRNDTLGISKEEISKRYIIKLHRDRLRNNEAVYKSLDNLPIKIKQVAQDSFEKSSSARKSSPSSFRSRKSSRSVHLRDVRNHKNQTITKSLDSPWNKSNAINPRKQRSKTKLLPRVTGSSESEKSKNDDEAKHVSFEPNAFNMLESEMPYIFSAGFQGYQNRVKLSRKKPIAFGQTINTTGSNINSGININSNQEFQRRYQRILDADKQPHFVKTSLIKGQRVNNTYNNKYRNMFNEAETETQRSEELFAIKSVQRINEPFIFTSPASPTRVPNPSLYSECQNSEVGINIRTSPPSRAASSILADVDSRENSSCGDPDNDFHQNDQNYNFEPVAYEENDEKSYDIEQKIPTLSLELLRVHESTTSAQTKKSIACNLTDITERDESNLTKTTRSEIVPDMKISVKINFKSTEDVIEESNSVISDSSKRSKDSLTPRQPRHNASSESKRTASSLSETTLDTIRVEGHLFGEHSDMEKRNSNREPVQNTVNTERSDHSSVDKEEEIPQIIVDLNTLKTVKTPIKKNRSQIRSSKEESKDHKHNKTISEKSNERHTDVSPSEDNNGFFLTYENEHDSALSHYEESSKIEELRDFNCNKENTPRTEVDDSGISISTFENETIKC</sequence>
<comment type="caution">
    <text evidence="2">The sequence shown here is derived from an EMBL/GenBank/DDBJ whole genome shotgun (WGS) entry which is preliminary data.</text>
</comment>
<feature type="region of interest" description="Disordered" evidence="1">
    <location>
        <begin position="133"/>
        <end position="216"/>
    </location>
</feature>
<evidence type="ECO:0000313" key="2">
    <source>
        <dbReference type="EMBL" id="VDI52190.1"/>
    </source>
</evidence>
<dbReference type="OrthoDB" id="6087711at2759"/>
<feature type="compositionally biased region" description="Basic and acidic residues" evidence="1">
    <location>
        <begin position="612"/>
        <end position="636"/>
    </location>
</feature>
<protein>
    <submittedName>
        <fullName evidence="2">Uncharacterized protein</fullName>
    </submittedName>
</protein>
<name>A0A8B6FLV4_MYTGA</name>
<gene>
    <name evidence="2" type="ORF">MGAL_10B064064</name>
</gene>
<dbReference type="Proteomes" id="UP000596742">
    <property type="component" value="Unassembled WGS sequence"/>
</dbReference>
<dbReference type="AlphaFoldDB" id="A0A8B6FLV4"/>
<feature type="compositionally biased region" description="Basic and acidic residues" evidence="1">
    <location>
        <begin position="543"/>
        <end position="562"/>
    </location>
</feature>
<evidence type="ECO:0000313" key="3">
    <source>
        <dbReference type="Proteomes" id="UP000596742"/>
    </source>
</evidence>